<comment type="caution">
    <text evidence="1">The sequence shown here is derived from an EMBL/GenBank/DDBJ whole genome shotgun (WGS) entry which is preliminary data.</text>
</comment>
<dbReference type="Proteomes" id="UP000775213">
    <property type="component" value="Unassembled WGS sequence"/>
</dbReference>
<organism evidence="1 2">
    <name type="scientific">Dendrobium chrysotoxum</name>
    <name type="common">Orchid</name>
    <dbReference type="NCBI Taxonomy" id="161865"/>
    <lineage>
        <taxon>Eukaryota</taxon>
        <taxon>Viridiplantae</taxon>
        <taxon>Streptophyta</taxon>
        <taxon>Embryophyta</taxon>
        <taxon>Tracheophyta</taxon>
        <taxon>Spermatophyta</taxon>
        <taxon>Magnoliopsida</taxon>
        <taxon>Liliopsida</taxon>
        <taxon>Asparagales</taxon>
        <taxon>Orchidaceae</taxon>
        <taxon>Epidendroideae</taxon>
        <taxon>Malaxideae</taxon>
        <taxon>Dendrobiinae</taxon>
        <taxon>Dendrobium</taxon>
    </lineage>
</organism>
<accession>A0AAV7GMI1</accession>
<evidence type="ECO:0000313" key="1">
    <source>
        <dbReference type="EMBL" id="KAH0456913.1"/>
    </source>
</evidence>
<name>A0AAV7GMI1_DENCH</name>
<dbReference type="AlphaFoldDB" id="A0AAV7GMI1"/>
<dbReference type="EMBL" id="JAGFBR010000013">
    <property type="protein sequence ID" value="KAH0456913.1"/>
    <property type="molecule type" value="Genomic_DNA"/>
</dbReference>
<gene>
    <name evidence="1" type="ORF">IEQ34_014820</name>
</gene>
<evidence type="ECO:0000313" key="2">
    <source>
        <dbReference type="Proteomes" id="UP000775213"/>
    </source>
</evidence>
<proteinExistence type="predicted"/>
<keyword evidence="2" id="KW-1185">Reference proteome</keyword>
<reference evidence="1 2" key="1">
    <citation type="journal article" date="2021" name="Hortic Res">
        <title>Chromosome-scale assembly of the Dendrobium chrysotoxum genome enhances the understanding of orchid evolution.</title>
        <authorList>
            <person name="Zhang Y."/>
            <person name="Zhang G.Q."/>
            <person name="Zhang D."/>
            <person name="Liu X.D."/>
            <person name="Xu X.Y."/>
            <person name="Sun W.H."/>
            <person name="Yu X."/>
            <person name="Zhu X."/>
            <person name="Wang Z.W."/>
            <person name="Zhao X."/>
            <person name="Zhong W.Y."/>
            <person name="Chen H."/>
            <person name="Yin W.L."/>
            <person name="Huang T."/>
            <person name="Niu S.C."/>
            <person name="Liu Z.J."/>
        </authorList>
    </citation>
    <scope>NUCLEOTIDE SEQUENCE [LARGE SCALE GENOMIC DNA]</scope>
    <source>
        <strain evidence="1">Lindl</strain>
    </source>
</reference>
<sequence length="196" mass="21438">MEDFPFFCDQCIALGNSRLDCHKLLPHLVDNPGCTMAINSLHPHVVAGVAISEPPHSFTVKEVKKNTDLDNPHSQDLFPVIGTPRVALKVVHEAIIDNDNISNVICPSYVYVYNMEPKNLNDGDVGNIGVGKETHVQGVNMNNIGVSPGIVDNMDVCLVVPVHNVVVVLDSDLIPFSPPPDVVQQFKKKNVVQQFV</sequence>
<protein>
    <submittedName>
        <fullName evidence="1">Uncharacterized protein</fullName>
    </submittedName>
</protein>